<accession>A0A9N9GK41</accession>
<dbReference type="AlphaFoldDB" id="A0A9N9GK41"/>
<protein>
    <submittedName>
        <fullName evidence="1">11370_t:CDS:1</fullName>
    </submittedName>
</protein>
<reference evidence="1" key="1">
    <citation type="submission" date="2021-06" db="EMBL/GenBank/DDBJ databases">
        <authorList>
            <person name="Kallberg Y."/>
            <person name="Tangrot J."/>
            <person name="Rosling A."/>
        </authorList>
    </citation>
    <scope>NUCLEOTIDE SEQUENCE</scope>
    <source>
        <strain evidence="1">IA702</strain>
    </source>
</reference>
<evidence type="ECO:0000313" key="1">
    <source>
        <dbReference type="EMBL" id="CAG8614224.1"/>
    </source>
</evidence>
<dbReference type="Proteomes" id="UP000789572">
    <property type="component" value="Unassembled WGS sequence"/>
</dbReference>
<dbReference type="OrthoDB" id="2350136at2759"/>
<evidence type="ECO:0000313" key="2">
    <source>
        <dbReference type="Proteomes" id="UP000789572"/>
    </source>
</evidence>
<feature type="non-terminal residue" evidence="1">
    <location>
        <position position="121"/>
    </location>
</feature>
<sequence length="121" mass="13888">MFAPPKLSELCSKILTELPPPENLITQKKNGQLPTKSPSAFIIYRSLYVKKLRSQGYRFQQRCFSAVATKAWDQESSDFKTEFRKYGHSVRCTLAGLKKKKPCNNISIRNIKKKAEEQAMC</sequence>
<gene>
    <name evidence="1" type="ORF">POCULU_LOCUS8101</name>
</gene>
<proteinExistence type="predicted"/>
<name>A0A9N9GK41_9GLOM</name>
<organism evidence="1 2">
    <name type="scientific">Paraglomus occultum</name>
    <dbReference type="NCBI Taxonomy" id="144539"/>
    <lineage>
        <taxon>Eukaryota</taxon>
        <taxon>Fungi</taxon>
        <taxon>Fungi incertae sedis</taxon>
        <taxon>Mucoromycota</taxon>
        <taxon>Glomeromycotina</taxon>
        <taxon>Glomeromycetes</taxon>
        <taxon>Paraglomerales</taxon>
        <taxon>Paraglomeraceae</taxon>
        <taxon>Paraglomus</taxon>
    </lineage>
</organism>
<dbReference type="SUPFAM" id="SSF47095">
    <property type="entry name" value="HMG-box"/>
    <property type="match status" value="1"/>
</dbReference>
<dbReference type="EMBL" id="CAJVPJ010002148">
    <property type="protein sequence ID" value="CAG8614224.1"/>
    <property type="molecule type" value="Genomic_DNA"/>
</dbReference>
<dbReference type="InterPro" id="IPR036910">
    <property type="entry name" value="HMG_box_dom_sf"/>
</dbReference>
<keyword evidence="2" id="KW-1185">Reference proteome</keyword>
<comment type="caution">
    <text evidence="1">The sequence shown here is derived from an EMBL/GenBank/DDBJ whole genome shotgun (WGS) entry which is preliminary data.</text>
</comment>